<dbReference type="Gene3D" id="1.10.510.10">
    <property type="entry name" value="Transferase(Phosphotransferase) domain 1"/>
    <property type="match status" value="1"/>
</dbReference>
<dbReference type="PROSITE" id="PS50011">
    <property type="entry name" value="PROTEIN_KINASE_DOM"/>
    <property type="match status" value="1"/>
</dbReference>
<dbReference type="InterPro" id="IPR000719">
    <property type="entry name" value="Prot_kinase_dom"/>
</dbReference>
<dbReference type="InterPro" id="IPR008271">
    <property type="entry name" value="Ser/Thr_kinase_AS"/>
</dbReference>
<dbReference type="PROSITE" id="PS00107">
    <property type="entry name" value="PROTEIN_KINASE_ATP"/>
    <property type="match status" value="1"/>
</dbReference>
<evidence type="ECO:0000259" key="11">
    <source>
        <dbReference type="PROSITE" id="PS50011"/>
    </source>
</evidence>
<accession>A0A0F7V506</accession>
<evidence type="ECO:0000256" key="10">
    <source>
        <dbReference type="SAM" id="MobiDB-lite"/>
    </source>
</evidence>
<comment type="catalytic activity">
    <reaction evidence="8">
        <text>L-seryl-[protein] + ATP = O-phospho-L-seryl-[protein] + ADP + H(+)</text>
        <dbReference type="Rhea" id="RHEA:17989"/>
        <dbReference type="Rhea" id="RHEA-COMP:9863"/>
        <dbReference type="Rhea" id="RHEA-COMP:11604"/>
        <dbReference type="ChEBI" id="CHEBI:15378"/>
        <dbReference type="ChEBI" id="CHEBI:29999"/>
        <dbReference type="ChEBI" id="CHEBI:30616"/>
        <dbReference type="ChEBI" id="CHEBI:83421"/>
        <dbReference type="ChEBI" id="CHEBI:456216"/>
        <dbReference type="EC" id="2.7.11.1"/>
    </reaction>
</comment>
<name>A0A0F7V506_TOXGV</name>
<feature type="region of interest" description="Disordered" evidence="10">
    <location>
        <begin position="809"/>
        <end position="864"/>
    </location>
</feature>
<dbReference type="SUPFAM" id="SSF56112">
    <property type="entry name" value="Protein kinase-like (PK-like)"/>
    <property type="match status" value="1"/>
</dbReference>
<feature type="region of interest" description="Disordered" evidence="10">
    <location>
        <begin position="1"/>
        <end position="24"/>
    </location>
</feature>
<evidence type="ECO:0000256" key="7">
    <source>
        <dbReference type="ARBA" id="ARBA00047899"/>
    </source>
</evidence>
<evidence type="ECO:0000256" key="9">
    <source>
        <dbReference type="PROSITE-ProRule" id="PRU10141"/>
    </source>
</evidence>
<dbReference type="PANTHER" id="PTHR24356">
    <property type="entry name" value="SERINE/THREONINE-PROTEIN KINASE"/>
    <property type="match status" value="1"/>
</dbReference>
<evidence type="ECO:0000256" key="8">
    <source>
        <dbReference type="ARBA" id="ARBA00048679"/>
    </source>
</evidence>
<feature type="binding site" evidence="9">
    <location>
        <position position="291"/>
    </location>
    <ligand>
        <name>ATP</name>
        <dbReference type="ChEBI" id="CHEBI:30616"/>
    </ligand>
</feature>
<feature type="region of interest" description="Disordered" evidence="10">
    <location>
        <begin position="723"/>
        <end position="774"/>
    </location>
</feature>
<feature type="compositionally biased region" description="Polar residues" evidence="10">
    <location>
        <begin position="675"/>
        <end position="684"/>
    </location>
</feature>
<evidence type="ECO:0000256" key="2">
    <source>
        <dbReference type="ARBA" id="ARBA00022527"/>
    </source>
</evidence>
<dbReference type="GO" id="GO:0005524">
    <property type="term" value="F:ATP binding"/>
    <property type="evidence" value="ECO:0007669"/>
    <property type="project" value="UniProtKB-UniRule"/>
</dbReference>
<keyword evidence="3" id="KW-0808">Transferase</keyword>
<dbReference type="InterPro" id="IPR011009">
    <property type="entry name" value="Kinase-like_dom_sf"/>
</dbReference>
<feature type="domain" description="Protein kinase" evidence="11">
    <location>
        <begin position="262"/>
        <end position="605"/>
    </location>
</feature>
<feature type="region of interest" description="Disordered" evidence="10">
    <location>
        <begin position="639"/>
        <end position="687"/>
    </location>
</feature>
<feature type="compositionally biased region" description="Low complexity" evidence="10">
    <location>
        <begin position="734"/>
        <end position="745"/>
    </location>
</feature>
<feature type="compositionally biased region" description="Gly residues" evidence="10">
    <location>
        <begin position="145"/>
        <end position="155"/>
    </location>
</feature>
<dbReference type="AlphaFoldDB" id="A0A0F7V506"/>
<organism evidence="12">
    <name type="scientific">Toxoplasma gondii (strain ATCC 50861 / VEG)</name>
    <dbReference type="NCBI Taxonomy" id="432359"/>
    <lineage>
        <taxon>Eukaryota</taxon>
        <taxon>Sar</taxon>
        <taxon>Alveolata</taxon>
        <taxon>Apicomplexa</taxon>
        <taxon>Conoidasida</taxon>
        <taxon>Coccidia</taxon>
        <taxon>Eucoccidiorida</taxon>
        <taxon>Eimeriorina</taxon>
        <taxon>Sarcocystidae</taxon>
        <taxon>Toxoplasma</taxon>
    </lineage>
</organism>
<feature type="compositionally biased region" description="Low complexity" evidence="10">
    <location>
        <begin position="42"/>
        <end position="53"/>
    </location>
</feature>
<dbReference type="EC" id="2.7.11.1" evidence="1"/>
<dbReference type="InterPro" id="IPR050236">
    <property type="entry name" value="Ser_Thr_kinase_AGC"/>
</dbReference>
<evidence type="ECO:0000256" key="6">
    <source>
        <dbReference type="ARBA" id="ARBA00022840"/>
    </source>
</evidence>
<dbReference type="Pfam" id="PF00069">
    <property type="entry name" value="Pkinase"/>
    <property type="match status" value="2"/>
</dbReference>
<evidence type="ECO:0000256" key="4">
    <source>
        <dbReference type="ARBA" id="ARBA00022741"/>
    </source>
</evidence>
<gene>
    <name evidence="12" type="ORF">BN1205_019680</name>
</gene>
<feature type="compositionally biased region" description="Basic and acidic residues" evidence="10">
    <location>
        <begin position="131"/>
        <end position="141"/>
    </location>
</feature>
<dbReference type="PROSITE" id="PS00108">
    <property type="entry name" value="PROTEIN_KINASE_ST"/>
    <property type="match status" value="1"/>
</dbReference>
<dbReference type="GO" id="GO:0004674">
    <property type="term" value="F:protein serine/threonine kinase activity"/>
    <property type="evidence" value="ECO:0007669"/>
    <property type="project" value="UniProtKB-KW"/>
</dbReference>
<proteinExistence type="predicted"/>
<dbReference type="EMBL" id="LN714498">
    <property type="protein sequence ID" value="CEL75196.1"/>
    <property type="molecule type" value="Genomic_DNA"/>
</dbReference>
<keyword evidence="2" id="KW-0723">Serine/threonine-protein kinase</keyword>
<protein>
    <recommendedName>
        <fullName evidence="1">non-specific serine/threonine protein kinase</fullName>
        <ecNumber evidence="1">2.7.11.1</ecNumber>
    </recommendedName>
</protein>
<sequence>MDCSSTAPRRAGGPQNENHHQHCHFSSFLRKKIFRAKHVNNSPPRSSTHPSTPAGRPRASPKSADPGESPQIKENSSHKGVRGVERRMPNSPSKQTNSRNVIATNNMQVLEREHNQTENKQGIVGGPRGARPGEREADKRRNVGVGNGACDGGMAGAPQHDVGLRLLRDEKGFACRPAASKPLSEEQEERIREFKKTVRHFKHQLECNYAAQTQTMNQMRLAAESLPEGERCNTLQEYIQTYAEALCEHLRVKRTPAALEQYEFIQTLGHGGFGAVYLVKRKADGRHFALKQVPKRKVLKVSSRERQFAERNFLSSCNCPCIVQLHATFQDELFLYQVVEFLQGGSMMHYMHAKQKFPEDVVKLCIAELVLAVKEVHDKNYIHRDIKPDNIVFTRDGHLKLLDFGLAKFAPHVFHFASYGNSPSRSRCCSSTSAGGAAHAGMSTTTASTMASPHPLEPTCGSNPLSPVKVFGRHLPRNSSSPYGFGEGCCKCLHMQHEEELSGDGNLNRPSDTLLRSICGTPMYTAPEVLRGEGYDHSVDWWSVGVVMFEMLYGGIPFCPPPKYRGDVAAFVKVQVTNHALVCPLVCEPENRFKSAAKIMQHPWFDGIDWETIHRQKSPLCEDTELYAQRHFPLIDVSSDSSDVEQDANTQFGNDAKDSTVLKPGDAGANKKGASGTSYRSKPGSSAAAEPDLLFSRYEFNRRAVETLPTFSRVLQRNAQKHFNSTFNSRTRDSSASPSPSVKSPGGNESRFWRPDRSSGDHENGANHADVQPMKVMFSPDPKRCELAKDEEPFATEEQACDQALFAEERQHARAEEEGEAEQTQMSLSLDSAEETGMRSFSAESDRGANGKADECSHGGSTESLGRLYEEAHKNCQGTEPQEVAVERS</sequence>
<comment type="catalytic activity">
    <reaction evidence="7">
        <text>L-threonyl-[protein] + ATP = O-phospho-L-threonyl-[protein] + ADP + H(+)</text>
        <dbReference type="Rhea" id="RHEA:46608"/>
        <dbReference type="Rhea" id="RHEA-COMP:11060"/>
        <dbReference type="Rhea" id="RHEA-COMP:11605"/>
        <dbReference type="ChEBI" id="CHEBI:15378"/>
        <dbReference type="ChEBI" id="CHEBI:30013"/>
        <dbReference type="ChEBI" id="CHEBI:30616"/>
        <dbReference type="ChEBI" id="CHEBI:61977"/>
        <dbReference type="ChEBI" id="CHEBI:456216"/>
        <dbReference type="EC" id="2.7.11.1"/>
    </reaction>
</comment>
<evidence type="ECO:0000313" key="12">
    <source>
        <dbReference type="EMBL" id="CEL75196.1"/>
    </source>
</evidence>
<feature type="compositionally biased region" description="Basic and acidic residues" evidence="10">
    <location>
        <begin position="751"/>
        <end position="765"/>
    </location>
</feature>
<feature type="compositionally biased region" description="Basic and acidic residues" evidence="10">
    <location>
        <begin position="844"/>
        <end position="857"/>
    </location>
</feature>
<dbReference type="InterPro" id="IPR017441">
    <property type="entry name" value="Protein_kinase_ATP_BS"/>
</dbReference>
<feature type="compositionally biased region" description="Polar residues" evidence="10">
    <location>
        <begin position="90"/>
        <end position="101"/>
    </location>
</feature>
<feature type="region of interest" description="Disordered" evidence="10">
    <location>
        <begin position="113"/>
        <end position="156"/>
    </location>
</feature>
<evidence type="ECO:0000256" key="1">
    <source>
        <dbReference type="ARBA" id="ARBA00012513"/>
    </source>
</evidence>
<dbReference type="GO" id="GO:0035556">
    <property type="term" value="P:intracellular signal transduction"/>
    <property type="evidence" value="ECO:0007669"/>
    <property type="project" value="TreeGrafter"/>
</dbReference>
<keyword evidence="5 12" id="KW-0418">Kinase</keyword>
<reference evidence="12" key="1">
    <citation type="journal article" date="2015" name="PLoS ONE">
        <title>Comprehensive Evaluation of Toxoplasma gondii VEG and Neospora caninum LIV Genomes with Tachyzoite Stage Transcriptome and Proteome Defines Novel Transcript Features.</title>
        <authorList>
            <person name="Ramaprasad A."/>
            <person name="Mourier T."/>
            <person name="Naeem R."/>
            <person name="Malas T.B."/>
            <person name="Moussa E."/>
            <person name="Panigrahi A."/>
            <person name="Vermont S.J."/>
            <person name="Otto T.D."/>
            <person name="Wastling J."/>
            <person name="Pain A."/>
        </authorList>
    </citation>
    <scope>NUCLEOTIDE SEQUENCE</scope>
    <source>
        <strain evidence="12">VEG</strain>
    </source>
</reference>
<evidence type="ECO:0000256" key="3">
    <source>
        <dbReference type="ARBA" id="ARBA00022679"/>
    </source>
</evidence>
<keyword evidence="4 9" id="KW-0547">Nucleotide-binding</keyword>
<dbReference type="PANTHER" id="PTHR24356:SF1">
    <property type="entry name" value="SERINE_THREONINE-PROTEIN KINASE GREATWALL"/>
    <property type="match status" value="1"/>
</dbReference>
<feature type="region of interest" description="Disordered" evidence="10">
    <location>
        <begin position="38"/>
        <end position="101"/>
    </location>
</feature>
<dbReference type="SMART" id="SM00220">
    <property type="entry name" value="S_TKc"/>
    <property type="match status" value="1"/>
</dbReference>
<keyword evidence="6 9" id="KW-0067">ATP-binding</keyword>
<dbReference type="Gene3D" id="3.30.200.20">
    <property type="entry name" value="Phosphorylase Kinase, domain 1"/>
    <property type="match status" value="1"/>
</dbReference>
<evidence type="ECO:0000256" key="5">
    <source>
        <dbReference type="ARBA" id="ARBA00022777"/>
    </source>
</evidence>